<dbReference type="EMBL" id="CAKMRJ010001112">
    <property type="protein sequence ID" value="CAH1423150.1"/>
    <property type="molecule type" value="Genomic_DNA"/>
</dbReference>
<dbReference type="Gene3D" id="3.40.50.720">
    <property type="entry name" value="NAD(P)-binding Rossmann-like Domain"/>
    <property type="match status" value="1"/>
</dbReference>
<protein>
    <submittedName>
        <fullName evidence="7">Uncharacterized protein</fullName>
    </submittedName>
</protein>
<evidence type="ECO:0000256" key="5">
    <source>
        <dbReference type="ARBA" id="ARBA00023002"/>
    </source>
</evidence>
<evidence type="ECO:0000256" key="6">
    <source>
        <dbReference type="SAM" id="Phobius"/>
    </source>
</evidence>
<accession>A0AAU9MMK1</accession>
<evidence type="ECO:0000313" key="7">
    <source>
        <dbReference type="EMBL" id="CAH1423150.1"/>
    </source>
</evidence>
<dbReference type="SUPFAM" id="SSF51735">
    <property type="entry name" value="NAD(P)-binding Rossmann-fold domains"/>
    <property type="match status" value="1"/>
</dbReference>
<keyword evidence="8" id="KW-1185">Reference proteome</keyword>
<proteinExistence type="inferred from homology"/>
<evidence type="ECO:0000256" key="3">
    <source>
        <dbReference type="ARBA" id="ARBA00022857"/>
    </source>
</evidence>
<dbReference type="InterPro" id="IPR036291">
    <property type="entry name" value="NAD(P)-bd_dom_sf"/>
</dbReference>
<dbReference type="Proteomes" id="UP001157418">
    <property type="component" value="Unassembled WGS sequence"/>
</dbReference>
<keyword evidence="5" id="KW-0560">Oxidoreductase</keyword>
<keyword evidence="6" id="KW-1133">Transmembrane helix</keyword>
<dbReference type="PANTHER" id="PTHR43391">
    <property type="entry name" value="RETINOL DEHYDROGENASE-RELATED"/>
    <property type="match status" value="1"/>
</dbReference>
<dbReference type="GO" id="GO:0016491">
    <property type="term" value="F:oxidoreductase activity"/>
    <property type="evidence" value="ECO:0007669"/>
    <property type="project" value="UniProtKB-KW"/>
</dbReference>
<dbReference type="Pfam" id="PF00106">
    <property type="entry name" value="adh_short"/>
    <property type="match status" value="1"/>
</dbReference>
<comment type="subcellular location">
    <subcellularLocation>
        <location evidence="1">Membrane</location>
        <topology evidence="1">Single-pass type II membrane protein</topology>
    </subcellularLocation>
</comment>
<evidence type="ECO:0000313" key="8">
    <source>
        <dbReference type="Proteomes" id="UP001157418"/>
    </source>
</evidence>
<keyword evidence="3" id="KW-0521">NADP</keyword>
<keyword evidence="6" id="KW-0812">Transmembrane</keyword>
<dbReference type="GO" id="GO:0016020">
    <property type="term" value="C:membrane"/>
    <property type="evidence" value="ECO:0007669"/>
    <property type="project" value="UniProtKB-SubCell"/>
</dbReference>
<gene>
    <name evidence="7" type="ORF">LVIROSA_LOCUS10441</name>
</gene>
<dbReference type="GO" id="GO:0005829">
    <property type="term" value="C:cytosol"/>
    <property type="evidence" value="ECO:0007669"/>
    <property type="project" value="TreeGrafter"/>
</dbReference>
<evidence type="ECO:0000256" key="1">
    <source>
        <dbReference type="ARBA" id="ARBA00004606"/>
    </source>
</evidence>
<sequence length="125" mass="14084">MDFLHRLLNLIAPIVTLHAIFFLTPLYCVFKVLCYINRFIFKEDVTGKVVLIVGASSGIGEHIAYEYARRGSYLVLAARREQSLRDVAETAKLLGAPEAIAIPTDVSQIDDCKRLIDETIKRFGR</sequence>
<name>A0AAU9MMK1_9ASTR</name>
<evidence type="ECO:0000256" key="4">
    <source>
        <dbReference type="ARBA" id="ARBA00022968"/>
    </source>
</evidence>
<dbReference type="InterPro" id="IPR002347">
    <property type="entry name" value="SDR_fam"/>
</dbReference>
<evidence type="ECO:0000256" key="2">
    <source>
        <dbReference type="ARBA" id="ARBA00006484"/>
    </source>
</evidence>
<comment type="caution">
    <text evidence="7">The sequence shown here is derived from an EMBL/GenBank/DDBJ whole genome shotgun (WGS) entry which is preliminary data.</text>
</comment>
<feature type="transmembrane region" description="Helical" evidence="6">
    <location>
        <begin position="7"/>
        <end position="27"/>
    </location>
</feature>
<keyword evidence="6" id="KW-0472">Membrane</keyword>
<organism evidence="7 8">
    <name type="scientific">Lactuca virosa</name>
    <dbReference type="NCBI Taxonomy" id="75947"/>
    <lineage>
        <taxon>Eukaryota</taxon>
        <taxon>Viridiplantae</taxon>
        <taxon>Streptophyta</taxon>
        <taxon>Embryophyta</taxon>
        <taxon>Tracheophyta</taxon>
        <taxon>Spermatophyta</taxon>
        <taxon>Magnoliopsida</taxon>
        <taxon>eudicotyledons</taxon>
        <taxon>Gunneridae</taxon>
        <taxon>Pentapetalae</taxon>
        <taxon>asterids</taxon>
        <taxon>campanulids</taxon>
        <taxon>Asterales</taxon>
        <taxon>Asteraceae</taxon>
        <taxon>Cichorioideae</taxon>
        <taxon>Cichorieae</taxon>
        <taxon>Lactucinae</taxon>
        <taxon>Lactuca</taxon>
    </lineage>
</organism>
<comment type="similarity">
    <text evidence="2">Belongs to the short-chain dehydrogenases/reductases (SDR) family.</text>
</comment>
<dbReference type="PANTHER" id="PTHR43391:SF76">
    <property type="entry name" value="11-BETA-HYDROXYSTEROID DEHYDROGENASE-LIKE 2-RELATED"/>
    <property type="match status" value="1"/>
</dbReference>
<dbReference type="AlphaFoldDB" id="A0AAU9MMK1"/>
<keyword evidence="4" id="KW-0735">Signal-anchor</keyword>
<reference evidence="7 8" key="1">
    <citation type="submission" date="2022-01" db="EMBL/GenBank/DDBJ databases">
        <authorList>
            <person name="Xiong W."/>
            <person name="Schranz E."/>
        </authorList>
    </citation>
    <scope>NUCLEOTIDE SEQUENCE [LARGE SCALE GENOMIC DNA]</scope>
</reference>